<accession>L8GN52</accession>
<dbReference type="PANTHER" id="PTHR22916">
    <property type="entry name" value="GLYCOSYLTRANSFERASE"/>
    <property type="match status" value="1"/>
</dbReference>
<proteinExistence type="predicted"/>
<dbReference type="PANTHER" id="PTHR22916:SF3">
    <property type="entry name" value="UDP-GLCNAC:BETAGAL BETA-1,3-N-ACETYLGLUCOSAMINYLTRANSFERASE-LIKE PROTEIN 1"/>
    <property type="match status" value="1"/>
</dbReference>
<keyword evidence="1" id="KW-1133">Transmembrane helix</keyword>
<organism evidence="4 5">
    <name type="scientific">Acanthamoeba castellanii (strain ATCC 30010 / Neff)</name>
    <dbReference type="NCBI Taxonomy" id="1257118"/>
    <lineage>
        <taxon>Eukaryota</taxon>
        <taxon>Amoebozoa</taxon>
        <taxon>Discosea</taxon>
        <taxon>Longamoebia</taxon>
        <taxon>Centramoebida</taxon>
        <taxon>Acanthamoebidae</taxon>
        <taxon>Acanthamoeba</taxon>
    </lineage>
</organism>
<protein>
    <submittedName>
        <fullName evidence="4">Glycosyltransferase, group 2 domain containing protein</fullName>
    </submittedName>
</protein>
<feature type="chain" id="PRO_5003989681" evidence="2">
    <location>
        <begin position="23"/>
        <end position="567"/>
    </location>
</feature>
<dbReference type="Proteomes" id="UP000011083">
    <property type="component" value="Unassembled WGS sequence"/>
</dbReference>
<name>L8GN52_ACACF</name>
<keyword evidence="1" id="KW-0812">Transmembrane</keyword>
<dbReference type="InterPro" id="IPR001173">
    <property type="entry name" value="Glyco_trans_2-like"/>
</dbReference>
<dbReference type="Pfam" id="PF00535">
    <property type="entry name" value="Glycos_transf_2"/>
    <property type="match status" value="1"/>
</dbReference>
<keyword evidence="5" id="KW-1185">Reference proteome</keyword>
<dbReference type="OrthoDB" id="19274at2759"/>
<dbReference type="AlphaFoldDB" id="L8GN52"/>
<keyword evidence="2" id="KW-0732">Signal</keyword>
<feature type="transmembrane region" description="Helical" evidence="1">
    <location>
        <begin position="525"/>
        <end position="549"/>
    </location>
</feature>
<gene>
    <name evidence="4" type="ORF">ACA1_313730</name>
</gene>
<evidence type="ECO:0000256" key="1">
    <source>
        <dbReference type="SAM" id="Phobius"/>
    </source>
</evidence>
<dbReference type="RefSeq" id="XP_004336272.1">
    <property type="nucleotide sequence ID" value="XM_004336224.1"/>
</dbReference>
<sequence>MINRFFLLLSLALLALAITASATPSCKSEERLVHEISRPGPHGGEKQLNRALAIARLVATIHERLESAGVCYFATGRTLEGVWRHAASMPHHAHSVDLAIESVNFDTARQVLLAELETGSNYLVQGDEDVKHLKVSIVIDGEVSAFVNLFVYSRSDDGERLVHPWLSYQPAVATVFPTKLASFHEGTIRVPADAKAFLVGQYGSELDAPNKKAFSWTHMSYVTPHAGMATEYPLVTVIMPTYERPQFLGKAIELVQRQDYPNIEIVIVDDGRVSQAENPAMIAALSAANVRYIHLTERRSIGVKRNIAVENARGEIVVHWDDDDYFREHRISAQVAPIIRGEVDMTVLEHHYYYILPTQSFYIVKRASTWGPHFGTFVYRKSLFDSGLRYPDNSVAEDYAFAEFALNKGATVYVMNNEDGKHVYVRHHNTWEFDFADFDVQVEKVDRPAFVSDLDWEHFSTVESEPISIKPPNHFASDLIQWNRPELMPVRSDALAYPAYPNYPNYPNYPQYKVPESDYSMVAKLGIGIGVGGGVALVVVGGLTTYFILQHRKKHVGYAPINNDDYA</sequence>
<evidence type="ECO:0000313" key="4">
    <source>
        <dbReference type="EMBL" id="ELR14259.1"/>
    </source>
</evidence>
<dbReference type="Gene3D" id="3.90.550.10">
    <property type="entry name" value="Spore Coat Polysaccharide Biosynthesis Protein SpsA, Chain A"/>
    <property type="match status" value="1"/>
</dbReference>
<reference evidence="4 5" key="1">
    <citation type="journal article" date="2013" name="Genome Biol.">
        <title>Genome of Acanthamoeba castellanii highlights extensive lateral gene transfer and early evolution of tyrosine kinase signaling.</title>
        <authorList>
            <person name="Clarke M."/>
            <person name="Lohan A.J."/>
            <person name="Liu B."/>
            <person name="Lagkouvardos I."/>
            <person name="Roy S."/>
            <person name="Zafar N."/>
            <person name="Bertelli C."/>
            <person name="Schilde C."/>
            <person name="Kianianmomeni A."/>
            <person name="Burglin T.R."/>
            <person name="Frech C."/>
            <person name="Turcotte B."/>
            <person name="Kopec K.O."/>
            <person name="Synnott J.M."/>
            <person name="Choo C."/>
            <person name="Paponov I."/>
            <person name="Finkler A."/>
            <person name="Soon Heng Tan C."/>
            <person name="Hutchins A.P."/>
            <person name="Weinmeier T."/>
            <person name="Rattei T."/>
            <person name="Chu J.S."/>
            <person name="Gimenez G."/>
            <person name="Irimia M."/>
            <person name="Rigden D.J."/>
            <person name="Fitzpatrick D.A."/>
            <person name="Lorenzo-Morales J."/>
            <person name="Bateman A."/>
            <person name="Chiu C.H."/>
            <person name="Tang P."/>
            <person name="Hegemann P."/>
            <person name="Fromm H."/>
            <person name="Raoult D."/>
            <person name="Greub G."/>
            <person name="Miranda-Saavedra D."/>
            <person name="Chen N."/>
            <person name="Nash P."/>
            <person name="Ginger M.L."/>
            <person name="Horn M."/>
            <person name="Schaap P."/>
            <person name="Caler L."/>
            <person name="Loftus B."/>
        </authorList>
    </citation>
    <scope>NUCLEOTIDE SEQUENCE [LARGE SCALE GENOMIC DNA]</scope>
    <source>
        <strain evidence="4 5">Neff</strain>
    </source>
</reference>
<keyword evidence="4" id="KW-0808">Transferase</keyword>
<feature type="domain" description="Glycosyltransferase 2-like" evidence="3">
    <location>
        <begin position="236"/>
        <end position="359"/>
    </location>
</feature>
<feature type="signal peptide" evidence="2">
    <location>
        <begin position="1"/>
        <end position="22"/>
    </location>
</feature>
<dbReference type="GeneID" id="14914839"/>
<dbReference type="EMBL" id="KB008061">
    <property type="protein sequence ID" value="ELR14259.1"/>
    <property type="molecule type" value="Genomic_DNA"/>
</dbReference>
<dbReference type="SUPFAM" id="SSF53448">
    <property type="entry name" value="Nucleotide-diphospho-sugar transferases"/>
    <property type="match status" value="1"/>
</dbReference>
<evidence type="ECO:0000313" key="5">
    <source>
        <dbReference type="Proteomes" id="UP000011083"/>
    </source>
</evidence>
<evidence type="ECO:0000259" key="3">
    <source>
        <dbReference type="Pfam" id="PF00535"/>
    </source>
</evidence>
<dbReference type="KEGG" id="acan:ACA1_313730"/>
<dbReference type="VEuPathDB" id="AmoebaDB:ACA1_313730"/>
<dbReference type="InterPro" id="IPR029044">
    <property type="entry name" value="Nucleotide-diphossugar_trans"/>
</dbReference>
<evidence type="ECO:0000256" key="2">
    <source>
        <dbReference type="SAM" id="SignalP"/>
    </source>
</evidence>
<dbReference type="GO" id="GO:0016758">
    <property type="term" value="F:hexosyltransferase activity"/>
    <property type="evidence" value="ECO:0007669"/>
    <property type="project" value="UniProtKB-ARBA"/>
</dbReference>
<dbReference type="CDD" id="cd00761">
    <property type="entry name" value="Glyco_tranf_GTA_type"/>
    <property type="match status" value="1"/>
</dbReference>
<keyword evidence="1" id="KW-0472">Membrane</keyword>